<keyword evidence="1" id="KW-0812">Transmembrane</keyword>
<reference evidence="2" key="1">
    <citation type="submission" date="2020-10" db="EMBL/GenBank/DDBJ databases">
        <authorList>
            <person name="Palmer J.M."/>
        </authorList>
    </citation>
    <scope>NUCLEOTIDE SEQUENCE</scope>
    <source>
        <strain evidence="2">UCD 2041</strain>
    </source>
</reference>
<dbReference type="RefSeq" id="XP_041138714.1">
    <property type="nucleotide sequence ID" value="XM_041280923.1"/>
</dbReference>
<feature type="transmembrane region" description="Helical" evidence="1">
    <location>
        <begin position="76"/>
        <end position="100"/>
    </location>
</feature>
<gene>
    <name evidence="2" type="ORF">BRETT_002393</name>
</gene>
<evidence type="ECO:0000256" key="1">
    <source>
        <dbReference type="SAM" id="Phobius"/>
    </source>
</evidence>
<dbReference type="OrthoDB" id="10284556at2759"/>
<keyword evidence="1" id="KW-0472">Membrane</keyword>
<dbReference type="AlphaFoldDB" id="A0A871RII8"/>
<evidence type="ECO:0000313" key="2">
    <source>
        <dbReference type="EMBL" id="QOU22221.1"/>
    </source>
</evidence>
<protein>
    <submittedName>
        <fullName evidence="2">Uncharacterized protein</fullName>
    </submittedName>
</protein>
<dbReference type="EMBL" id="CP063137">
    <property type="protein sequence ID" value="QOU22221.1"/>
    <property type="molecule type" value="Genomic_DNA"/>
</dbReference>
<proteinExistence type="predicted"/>
<dbReference type="KEGG" id="bbrx:BRETT_002393"/>
<dbReference type="GeneID" id="64574317"/>
<evidence type="ECO:0000313" key="3">
    <source>
        <dbReference type="Proteomes" id="UP000663131"/>
    </source>
</evidence>
<name>A0A871RII8_DEKBR</name>
<organism evidence="2 3">
    <name type="scientific">Dekkera bruxellensis</name>
    <name type="common">Brettanomyces custersii</name>
    <dbReference type="NCBI Taxonomy" id="5007"/>
    <lineage>
        <taxon>Eukaryota</taxon>
        <taxon>Fungi</taxon>
        <taxon>Dikarya</taxon>
        <taxon>Ascomycota</taxon>
        <taxon>Saccharomycotina</taxon>
        <taxon>Pichiomycetes</taxon>
        <taxon>Pichiales</taxon>
        <taxon>Pichiaceae</taxon>
        <taxon>Brettanomyces</taxon>
    </lineage>
</organism>
<reference evidence="2" key="2">
    <citation type="journal article" name="BMC Genomics">
        <title>New genome assemblies reveal patterns of domestication and adaptation across Brettanomyces (Dekkera) species.</title>
        <authorList>
            <person name="Roach M.J."/>
            <person name="Borneman A.R."/>
        </authorList>
    </citation>
    <scope>NUCLEOTIDE SEQUENCE</scope>
    <source>
        <strain evidence="2">UCD 2041</strain>
    </source>
</reference>
<keyword evidence="1" id="KW-1133">Transmembrane helix</keyword>
<accession>A0A871RII8</accession>
<dbReference type="Proteomes" id="UP000663131">
    <property type="component" value="Chromosome 9"/>
</dbReference>
<sequence length="184" mass="21296">MNIGVNLPAVPKVEVPDENYAGRIYRGDWTKLLANKTLMNSPAEFRKTINQSPAEVKTKSFFPGIPDSTFTLLGEVLFYLLLVVLLVHYAYWGVTAYLAYRKTKLLDEAEDVTEVKDLENASNYDDRKTGVEYMEYPSQDSYQSEEDFFSDPESKKSWTWRETVSFTEPVEYDIEKGRLTRMNK</sequence>